<organism evidence="1 2">
    <name type="scientific">Gluconobacter albidus</name>
    <dbReference type="NCBI Taxonomy" id="318683"/>
    <lineage>
        <taxon>Bacteria</taxon>
        <taxon>Pseudomonadati</taxon>
        <taxon>Pseudomonadota</taxon>
        <taxon>Alphaproteobacteria</taxon>
        <taxon>Acetobacterales</taxon>
        <taxon>Acetobacteraceae</taxon>
        <taxon>Gluconobacter</taxon>
    </lineage>
</organism>
<evidence type="ECO:0000313" key="1">
    <source>
        <dbReference type="EMBL" id="KXV47483.1"/>
    </source>
</evidence>
<dbReference type="Proteomes" id="UP000075636">
    <property type="component" value="Unassembled WGS sequence"/>
</dbReference>
<sequence>MVQRVWSEGTARLDRALQDLSLQHDDSLLNAEVAALRQTLAPENALSETIDPPTVIGAVYAHIMPHLRNPAVLLPSRRQDLLRRLEEQASSRSSSAPVVPGGLETLRHELAALEQLLKASNSLIGG</sequence>
<evidence type="ECO:0000313" key="2">
    <source>
        <dbReference type="Proteomes" id="UP000075636"/>
    </source>
</evidence>
<protein>
    <submittedName>
        <fullName evidence="1">Uncharacterized protein</fullName>
    </submittedName>
</protein>
<name>A0A149THS3_9PROT</name>
<accession>A0A149THS3</accession>
<dbReference type="EMBL" id="LHZR01000109">
    <property type="protein sequence ID" value="KXV47483.1"/>
    <property type="molecule type" value="Genomic_DNA"/>
</dbReference>
<comment type="caution">
    <text evidence="1">The sequence shown here is derived from an EMBL/GenBank/DDBJ whole genome shotgun (WGS) entry which is preliminary data.</text>
</comment>
<reference evidence="1 2" key="1">
    <citation type="submission" date="2015-06" db="EMBL/GenBank/DDBJ databases">
        <title>Improved classification and identification of acetic acid bacteria using matrix-assisted laser desorption/ionization time-of-flight mass spectrometry; Gluconobacter nephelii and Gluconobacter uchimurae are later heterotypic synonyms of Gluconobacter japonicus and Gluconobacter oxydans, respectively.</title>
        <authorList>
            <person name="Li L."/>
            <person name="Cleenwerck I."/>
            <person name="De Vuyst L."/>
            <person name="Vandamme P."/>
        </authorList>
    </citation>
    <scope>NUCLEOTIDE SEQUENCE [LARGE SCALE GENOMIC DNA]</scope>
    <source>
        <strain evidence="1 2">LMG 1768</strain>
    </source>
</reference>
<proteinExistence type="predicted"/>
<dbReference type="PATRIC" id="fig|318683.6.peg.1436"/>
<dbReference type="STRING" id="318683.A0U94_10175"/>
<dbReference type="OrthoDB" id="7284517at2"/>
<gene>
    <name evidence="1" type="ORF">AD945_10680</name>
</gene>
<dbReference type="RefSeq" id="WP_062108696.1">
    <property type="nucleotide sequence ID" value="NZ_LHZR01000109.1"/>
</dbReference>
<dbReference type="AlphaFoldDB" id="A0A149THS3"/>